<feature type="binding site" evidence="11">
    <location>
        <begin position="60"/>
        <end position="63"/>
    </location>
    <ligand>
        <name>ATP</name>
        <dbReference type="ChEBI" id="CHEBI:30616"/>
    </ligand>
</feature>
<feature type="binding site" evidence="12">
    <location>
        <position position="164"/>
    </location>
    <ligand>
        <name>Zn(2+)</name>
        <dbReference type="ChEBI" id="CHEBI:29105"/>
    </ligand>
</feature>
<keyword evidence="6 9" id="KW-0862">Zinc</keyword>
<protein>
    <recommendedName>
        <fullName evidence="8 9">Ubiquitin-activating enzyme E1-like</fullName>
    </recommendedName>
</protein>
<dbReference type="PROSITE" id="PS00865">
    <property type="entry name" value="UBIQUITIN_ACTIVAT_2"/>
    <property type="match status" value="1"/>
</dbReference>
<evidence type="ECO:0000256" key="1">
    <source>
        <dbReference type="ARBA" id="ARBA00004718"/>
    </source>
</evidence>
<dbReference type="FunFam" id="3.50.50.80:FF:000004">
    <property type="entry name" value="Ubiquitin-activating enzyme E1-like"/>
    <property type="match status" value="1"/>
</dbReference>
<feature type="compositionally biased region" description="Low complexity" evidence="14">
    <location>
        <begin position="331"/>
        <end position="353"/>
    </location>
</feature>
<evidence type="ECO:0000256" key="5">
    <source>
        <dbReference type="ARBA" id="ARBA00022786"/>
    </source>
</evidence>
<comment type="caution">
    <text evidence="18">The sequence shown here is derived from an EMBL/GenBank/DDBJ whole genome shotgun (WGS) entry which is preliminary data.</text>
</comment>
<dbReference type="Pfam" id="PF00899">
    <property type="entry name" value="ThiF"/>
    <property type="match status" value="1"/>
</dbReference>
<feature type="binding site" evidence="11">
    <location>
        <begin position="28"/>
        <end position="33"/>
    </location>
    <ligand>
        <name>ATP</name>
        <dbReference type="ChEBI" id="CHEBI:30616"/>
    </ligand>
</feature>
<dbReference type="InterPro" id="IPR019572">
    <property type="entry name" value="UBA_E1_SCCH"/>
</dbReference>
<evidence type="ECO:0000256" key="2">
    <source>
        <dbReference type="ARBA" id="ARBA00005673"/>
    </source>
</evidence>
<gene>
    <name evidence="18" type="ORF">DB88DRAFT_466602</name>
</gene>
<evidence type="ECO:0000256" key="3">
    <source>
        <dbReference type="ARBA" id="ARBA00022723"/>
    </source>
</evidence>
<feature type="binding site" evidence="11">
    <location>
        <begin position="123"/>
        <end position="128"/>
    </location>
    <ligand>
        <name>ATP</name>
        <dbReference type="ChEBI" id="CHEBI:30616"/>
    </ligand>
</feature>
<keyword evidence="19" id="KW-1185">Reference proteome</keyword>
<evidence type="ECO:0000259" key="17">
    <source>
        <dbReference type="Pfam" id="PF14732"/>
    </source>
</evidence>
<keyword evidence="4 9" id="KW-0547">Nucleotide-binding</keyword>
<evidence type="ECO:0000259" key="15">
    <source>
        <dbReference type="Pfam" id="PF00899"/>
    </source>
</evidence>
<feature type="binding site" evidence="12">
    <location>
        <position position="489"/>
    </location>
    <ligand>
        <name>Zn(2+)</name>
        <dbReference type="ChEBI" id="CHEBI:29105"/>
    </ligand>
</feature>
<keyword evidence="3 9" id="KW-0479">Metal-binding</keyword>
<dbReference type="AlphaFoldDB" id="A0AAD9FKF3"/>
<comment type="similarity">
    <text evidence="2 9">Belongs to the ubiquitin-activating E1 family.</text>
</comment>
<dbReference type="PANTHER" id="PTHR10953:SF5">
    <property type="entry name" value="SUMO-ACTIVATING ENZYME SUBUNIT 2"/>
    <property type="match status" value="1"/>
</dbReference>
<organism evidence="18 19">
    <name type="scientific">Papiliotrema laurentii</name>
    <name type="common">Cryptococcus laurentii</name>
    <dbReference type="NCBI Taxonomy" id="5418"/>
    <lineage>
        <taxon>Eukaryota</taxon>
        <taxon>Fungi</taxon>
        <taxon>Dikarya</taxon>
        <taxon>Basidiomycota</taxon>
        <taxon>Agaricomycotina</taxon>
        <taxon>Tremellomycetes</taxon>
        <taxon>Tremellales</taxon>
        <taxon>Rhynchogastremaceae</taxon>
        <taxon>Papiliotrema</taxon>
    </lineage>
</organism>
<evidence type="ECO:0000256" key="13">
    <source>
        <dbReference type="PROSITE-ProRule" id="PRU10132"/>
    </source>
</evidence>
<evidence type="ECO:0000256" key="12">
    <source>
        <dbReference type="PIRSR" id="PIRSR039133-3"/>
    </source>
</evidence>
<dbReference type="SUPFAM" id="SSF69572">
    <property type="entry name" value="Activating enzymes of the ubiquitin-like proteins"/>
    <property type="match status" value="1"/>
</dbReference>
<dbReference type="GO" id="GO:0019948">
    <property type="term" value="F:SUMO activating enzyme activity"/>
    <property type="evidence" value="ECO:0007669"/>
    <property type="project" value="UniProtKB-UniRule"/>
</dbReference>
<dbReference type="Gene3D" id="1.10.10.520">
    <property type="entry name" value="Ubiquitin activating enzymes (Uba3). Chain: B, domain 2"/>
    <property type="match status" value="1"/>
</dbReference>
<dbReference type="PROSITE" id="PS51257">
    <property type="entry name" value="PROKAR_LIPOPROTEIN"/>
    <property type="match status" value="1"/>
</dbReference>
<accession>A0AAD9FKF3</accession>
<evidence type="ECO:0000313" key="19">
    <source>
        <dbReference type="Proteomes" id="UP001182556"/>
    </source>
</evidence>
<dbReference type="Pfam" id="PF10585">
    <property type="entry name" value="UBA_E1_SCCH"/>
    <property type="match status" value="1"/>
</dbReference>
<evidence type="ECO:0000256" key="7">
    <source>
        <dbReference type="ARBA" id="ARBA00022840"/>
    </source>
</evidence>
<evidence type="ECO:0000256" key="11">
    <source>
        <dbReference type="PIRSR" id="PIRSR039133-2"/>
    </source>
</evidence>
<feature type="binding site" evidence="12">
    <location>
        <position position="492"/>
    </location>
    <ligand>
        <name>Zn(2+)</name>
        <dbReference type="ChEBI" id="CHEBI:29105"/>
    </ligand>
</feature>
<dbReference type="InterPro" id="IPR035985">
    <property type="entry name" value="Ubiquitin-activating_enz"/>
</dbReference>
<dbReference type="Gene3D" id="3.10.290.20">
    <property type="entry name" value="Ubiquitin-like 2 activating enzyme e1b. Chain: B, domain 3"/>
    <property type="match status" value="1"/>
</dbReference>
<dbReference type="EMBL" id="JAODAN010000008">
    <property type="protein sequence ID" value="KAK1922585.1"/>
    <property type="molecule type" value="Genomic_DNA"/>
</dbReference>
<comment type="pathway">
    <text evidence="1 9">Protein modification; protein sumoylation.</text>
</comment>
<keyword evidence="7 9" id="KW-0067">ATP-binding</keyword>
<dbReference type="InterPro" id="IPR023318">
    <property type="entry name" value="Ub_act_enz_dom_a_sf"/>
</dbReference>
<dbReference type="InterPro" id="IPR045886">
    <property type="entry name" value="ThiF/MoeB/HesA"/>
</dbReference>
<evidence type="ECO:0000256" key="9">
    <source>
        <dbReference type="PIRNR" id="PIRNR039133"/>
    </source>
</evidence>
<dbReference type="PANTHER" id="PTHR10953">
    <property type="entry name" value="UBIQUITIN-ACTIVATING ENZYME E1"/>
    <property type="match status" value="1"/>
</dbReference>
<feature type="domain" description="Ubiquitin/SUMO-activating enzyme ubiquitin-like" evidence="17">
    <location>
        <begin position="500"/>
        <end position="575"/>
    </location>
</feature>
<evidence type="ECO:0000256" key="4">
    <source>
        <dbReference type="ARBA" id="ARBA00022741"/>
    </source>
</evidence>
<dbReference type="GO" id="GO:0005524">
    <property type="term" value="F:ATP binding"/>
    <property type="evidence" value="ECO:0007669"/>
    <property type="project" value="UniProtKB-UniRule"/>
</dbReference>
<feature type="binding site" evidence="11">
    <location>
        <position position="52"/>
    </location>
    <ligand>
        <name>ATP</name>
        <dbReference type="ChEBI" id="CHEBI:30616"/>
    </ligand>
</feature>
<dbReference type="GO" id="GO:0031510">
    <property type="term" value="C:SUMO activating enzyme complex"/>
    <property type="evidence" value="ECO:0007669"/>
    <property type="project" value="UniProtKB-UniRule"/>
</dbReference>
<evidence type="ECO:0000256" key="10">
    <source>
        <dbReference type="PIRSR" id="PIRSR039133-1"/>
    </source>
</evidence>
<comment type="subunit">
    <text evidence="9">Heterodimer.</text>
</comment>
<feature type="binding site" evidence="11">
    <location>
        <position position="76"/>
    </location>
    <ligand>
        <name>ATP</name>
        <dbReference type="ChEBI" id="CHEBI:30616"/>
    </ligand>
</feature>
<name>A0AAD9FKF3_PAPLA</name>
<evidence type="ECO:0000313" key="18">
    <source>
        <dbReference type="EMBL" id="KAK1922585.1"/>
    </source>
</evidence>
<dbReference type="InterPro" id="IPR042449">
    <property type="entry name" value="Ub-E1_IAD_1"/>
</dbReference>
<evidence type="ECO:0000259" key="16">
    <source>
        <dbReference type="Pfam" id="PF10585"/>
    </source>
</evidence>
<keyword evidence="5 9" id="KW-0833">Ubl conjugation pathway</keyword>
<dbReference type="InterPro" id="IPR033127">
    <property type="entry name" value="UBQ-activ_enz_E1_Cys_AS"/>
</dbReference>
<dbReference type="InterPro" id="IPR000594">
    <property type="entry name" value="ThiF_NAD_FAD-bd"/>
</dbReference>
<feature type="region of interest" description="Disordered" evidence="14">
    <location>
        <begin position="319"/>
        <end position="359"/>
    </location>
</feature>
<proteinExistence type="inferred from homology"/>
<evidence type="ECO:0000256" key="8">
    <source>
        <dbReference type="ARBA" id="ARBA00073512"/>
    </source>
</evidence>
<evidence type="ECO:0000256" key="6">
    <source>
        <dbReference type="ARBA" id="ARBA00022833"/>
    </source>
</evidence>
<feature type="binding site" evidence="12">
    <location>
        <position position="167"/>
    </location>
    <ligand>
        <name>Zn(2+)</name>
        <dbReference type="ChEBI" id="CHEBI:29105"/>
    </ligand>
</feature>
<dbReference type="InterPro" id="IPR028077">
    <property type="entry name" value="UAE_UbL_dom"/>
</dbReference>
<feature type="domain" description="THIF-type NAD/FAD binding fold" evidence="15">
    <location>
        <begin position="10"/>
        <end position="460"/>
    </location>
</feature>
<dbReference type="Pfam" id="PF14732">
    <property type="entry name" value="UAE_UbL"/>
    <property type="match status" value="1"/>
</dbReference>
<feature type="domain" description="Ubiquitin-activating enzyme SCCH" evidence="16">
    <location>
        <begin position="325"/>
        <end position="428"/>
    </location>
</feature>
<dbReference type="GO" id="GO:0005737">
    <property type="term" value="C:cytoplasm"/>
    <property type="evidence" value="ECO:0007669"/>
    <property type="project" value="TreeGrafter"/>
</dbReference>
<reference evidence="18" key="1">
    <citation type="submission" date="2023-02" db="EMBL/GenBank/DDBJ databases">
        <title>Identification and recombinant expression of a fungal hydrolase from Papiliotrema laurentii that hydrolyzes apple cutin and clears colloidal polyester polyurethane.</title>
        <authorList>
            <consortium name="DOE Joint Genome Institute"/>
            <person name="Roman V.A."/>
            <person name="Bojanowski C."/>
            <person name="Crable B.R."/>
            <person name="Wagner D.N."/>
            <person name="Hung C.S."/>
            <person name="Nadeau L.J."/>
            <person name="Schratz L."/>
            <person name="Haridas S."/>
            <person name="Pangilinan J."/>
            <person name="Lipzen A."/>
            <person name="Na H."/>
            <person name="Yan M."/>
            <person name="Ng V."/>
            <person name="Grigoriev I.V."/>
            <person name="Spatafora J.W."/>
            <person name="Barlow D."/>
            <person name="Biffinger J."/>
            <person name="Kelley-Loughnane N."/>
            <person name="Varaljay V.A."/>
            <person name="Crookes-Goodson W.J."/>
        </authorList>
    </citation>
    <scope>NUCLEOTIDE SEQUENCE</scope>
    <source>
        <strain evidence="18">5307AH</strain>
    </source>
</reference>
<dbReference type="GO" id="GO:0016925">
    <property type="term" value="P:protein sumoylation"/>
    <property type="evidence" value="ECO:0007669"/>
    <property type="project" value="UniProtKB-UniRule"/>
</dbReference>
<sequence length="665" mass="72050">MSRLGHSQALLGPELYKKIRETPVLVVGAGGIGCELLKNLVLVGFANIEIIDLDTIDLSNLNRQFLFRKPDISKSKALVAAASARHFNPSSGIKIHARHGNVKDSQNDIEWIKGFGLVMNALDNMDARKHVNRLCQAAGVPLMESGTAGYLGQVSAILRDETECFDCTVKPTPKSYPVCTIRATPSEPIHCIVWAKSYLFGKLFGEDDEAVDAAELDKAQASGENAEEIDNLKKEAAAFREVRKNLGDEDGPRSVFTKVFEEDINRLLSMEDMWKKEGRVKPVPLSYEAIMDGTFTVPPLRTAPAPSAPQPQAQANGVVNGNAPPSEKVDAANAVASSSTAPAAAPASGTANGQTARRLKDQKELSVKENLELFVDSCRRLSARAIAHPNIILEFDKDDDDTLDFVLATANLRAIAYGIPNKTRFEVKQMAGNIIPAIATTNAIIAGLVVMQATNLLSRNLAKARNVHLRTKPEAPLGHIAPVKPDPTCAVCRDLYVSFKADPMRVTLGTFVNEVVKKWLVSELEDGEDLEFSINEGPRILADPDFEDNFEKTLAELDIGRGKIITVRDEDDKYRPVQFCVAGLEEGSEASYVLPDAPTSLPVLPARPVVREDSPDEIQAIDSLPEKSVAVSAGRKRGAPDDGVEVVDAVKKPRTEGADGAIVIE</sequence>
<dbReference type="Proteomes" id="UP001182556">
    <property type="component" value="Unassembled WGS sequence"/>
</dbReference>
<dbReference type="PIRSF" id="PIRSF039133">
    <property type="entry name" value="SUMO_E1B"/>
    <property type="match status" value="1"/>
</dbReference>
<dbReference type="InterPro" id="IPR030661">
    <property type="entry name" value="Uba2"/>
</dbReference>
<evidence type="ECO:0000256" key="14">
    <source>
        <dbReference type="SAM" id="MobiDB-lite"/>
    </source>
</evidence>
<dbReference type="GO" id="GO:0046872">
    <property type="term" value="F:metal ion binding"/>
    <property type="evidence" value="ECO:0007669"/>
    <property type="project" value="UniProtKB-KW"/>
</dbReference>
<feature type="active site" description="Glycyl thioester intermediate" evidence="10 13">
    <location>
        <position position="179"/>
    </location>
</feature>
<dbReference type="Gene3D" id="3.50.50.80">
    <property type="entry name" value="Ubiquitin-activating enzyme E1, inactive adenylation domain, subdomain 1"/>
    <property type="match status" value="1"/>
</dbReference>